<dbReference type="RefSeq" id="WP_151067857.1">
    <property type="nucleotide sequence ID" value="NZ_CABVPL010000080.1"/>
</dbReference>
<accession>A0A6H9T591</accession>
<proteinExistence type="predicted"/>
<dbReference type="Proteomes" id="UP000430232">
    <property type="component" value="Unassembled WGS sequence"/>
</dbReference>
<organism evidence="1 2">
    <name type="scientific">Burkholderia latens</name>
    <dbReference type="NCBI Taxonomy" id="488446"/>
    <lineage>
        <taxon>Bacteria</taxon>
        <taxon>Pseudomonadati</taxon>
        <taxon>Pseudomonadota</taxon>
        <taxon>Betaproteobacteria</taxon>
        <taxon>Burkholderiales</taxon>
        <taxon>Burkholderiaceae</taxon>
        <taxon>Burkholderia</taxon>
        <taxon>Burkholderia cepacia complex</taxon>
    </lineage>
</organism>
<reference evidence="1 2" key="1">
    <citation type="submission" date="2019-09" db="EMBL/GenBank/DDBJ databases">
        <title>Draft genome sequences of 48 bacterial type strains from the CCUG.</title>
        <authorList>
            <person name="Tunovic T."/>
            <person name="Pineiro-Iglesias B."/>
            <person name="Unosson C."/>
            <person name="Inganas E."/>
            <person name="Ohlen M."/>
            <person name="Cardew S."/>
            <person name="Jensie-Markopoulos S."/>
            <person name="Salva-Serra F."/>
            <person name="Jaen-Luchoro D."/>
            <person name="Karlsson R."/>
            <person name="Svensson-Stadler L."/>
            <person name="Chun J."/>
            <person name="Moore E."/>
        </authorList>
    </citation>
    <scope>NUCLEOTIDE SEQUENCE [LARGE SCALE GENOMIC DNA]</scope>
    <source>
        <strain evidence="1 2">CCUG 54555</strain>
    </source>
</reference>
<dbReference type="EMBL" id="VZOJ01000124">
    <property type="protein sequence ID" value="KAB0632775.1"/>
    <property type="molecule type" value="Genomic_DNA"/>
</dbReference>
<comment type="caution">
    <text evidence="1">The sequence shown here is derived from an EMBL/GenBank/DDBJ whole genome shotgun (WGS) entry which is preliminary data.</text>
</comment>
<sequence>MVPSRASRDGWVSTVDDVDTFRDAIDRTFRLADRQLALRGHGSGVPAAPRAIRRAVPERSALFDFEQHIGMAEPAEFVGERFDEHDAPGERDWIFYFRDEISIMVLK</sequence>
<dbReference type="AlphaFoldDB" id="A0A6H9T591"/>
<gene>
    <name evidence="1" type="ORF">F7R21_28900</name>
</gene>
<name>A0A6H9T591_9BURK</name>
<evidence type="ECO:0000313" key="1">
    <source>
        <dbReference type="EMBL" id="KAB0632775.1"/>
    </source>
</evidence>
<protein>
    <submittedName>
        <fullName evidence="1">Uncharacterized protein</fullName>
    </submittedName>
</protein>
<evidence type="ECO:0000313" key="2">
    <source>
        <dbReference type="Proteomes" id="UP000430232"/>
    </source>
</evidence>
<keyword evidence="2" id="KW-1185">Reference proteome</keyword>
<dbReference type="GeneID" id="99793466"/>